<sequence length="162" mass="18265">MLSDVHYATQVQTDVSQVLISLDKQAKCHLRATGSQLVCLVILLASTIGLMSIPPLSLMGYTTVSLHDVFANPFDQFLVSLIVMSFCISWIFWFRDLKYQSLSAKYETLCKHHSEMIKTSAPLTELSAHYQHLMSMATHFTVTSNVVFLAFLTAIIIYHLHP</sequence>
<feature type="transmembrane region" description="Helical" evidence="1">
    <location>
        <begin position="77"/>
        <end position="94"/>
    </location>
</feature>
<evidence type="ECO:0000313" key="3">
    <source>
        <dbReference type="Proteomes" id="UP000198374"/>
    </source>
</evidence>
<comment type="caution">
    <text evidence="2">The sequence shown here is derived from an EMBL/GenBank/DDBJ whole genome shotgun (WGS) entry which is preliminary data.</text>
</comment>
<dbReference type="Proteomes" id="UP000198374">
    <property type="component" value="Unassembled WGS sequence"/>
</dbReference>
<keyword evidence="3" id="KW-1185">Reference proteome</keyword>
<reference evidence="2 3" key="1">
    <citation type="submission" date="2015-11" db="EMBL/GenBank/DDBJ databases">
        <title>Draft genome sequences of new species of the genus Lactobacillus isolated from orchardgrass silage.</title>
        <authorList>
            <person name="Tohno M."/>
            <person name="Tanizawa Y."/>
            <person name="Arita M."/>
        </authorList>
    </citation>
    <scope>NUCLEOTIDE SEQUENCE [LARGE SCALE GENOMIC DNA]</scope>
    <source>
        <strain evidence="2 3">IWT30</strain>
    </source>
</reference>
<dbReference type="EMBL" id="BCMF01000002">
    <property type="protein sequence ID" value="GAW98432.1"/>
    <property type="molecule type" value="Genomic_DNA"/>
</dbReference>
<evidence type="ECO:0000256" key="1">
    <source>
        <dbReference type="SAM" id="Phobius"/>
    </source>
</evidence>
<keyword evidence="1" id="KW-0812">Transmembrane</keyword>
<feature type="transmembrane region" description="Helical" evidence="1">
    <location>
        <begin position="37"/>
        <end position="57"/>
    </location>
</feature>
<evidence type="ECO:0000313" key="2">
    <source>
        <dbReference type="EMBL" id="GAW98432.1"/>
    </source>
</evidence>
<feature type="transmembrane region" description="Helical" evidence="1">
    <location>
        <begin position="140"/>
        <end position="160"/>
    </location>
</feature>
<protein>
    <submittedName>
        <fullName evidence="2">Uncharacterized protein</fullName>
    </submittedName>
</protein>
<dbReference type="RefSeq" id="WP_089108260.1">
    <property type="nucleotide sequence ID" value="NZ_BCMF01000002.1"/>
</dbReference>
<organism evidence="2 3">
    <name type="scientific">Secundilactobacillus mixtipabuli</name>
    <dbReference type="NCBI Taxonomy" id="1435342"/>
    <lineage>
        <taxon>Bacteria</taxon>
        <taxon>Bacillati</taxon>
        <taxon>Bacillota</taxon>
        <taxon>Bacilli</taxon>
        <taxon>Lactobacillales</taxon>
        <taxon>Lactobacillaceae</taxon>
        <taxon>Secundilactobacillus</taxon>
    </lineage>
</organism>
<gene>
    <name evidence="2" type="ORF">IWT30_00377</name>
</gene>
<proteinExistence type="predicted"/>
<dbReference type="AlphaFoldDB" id="A0A1Z5I9H0"/>
<dbReference type="OrthoDB" id="2292771at2"/>
<keyword evidence="1" id="KW-0472">Membrane</keyword>
<accession>A0A1Z5I9H0</accession>
<keyword evidence="1" id="KW-1133">Transmembrane helix</keyword>
<name>A0A1Z5I9H0_9LACO</name>